<keyword evidence="1" id="KW-1133">Transmembrane helix</keyword>
<name>A0A6M9PPU6_9BURK</name>
<gene>
    <name evidence="2" type="ORF">DN92_01690</name>
</gene>
<keyword evidence="3" id="KW-1185">Reference proteome</keyword>
<keyword evidence="1" id="KW-0472">Membrane</keyword>
<keyword evidence="1" id="KW-0812">Transmembrane</keyword>
<accession>A0A6M9PPU6</accession>
<dbReference type="AlphaFoldDB" id="A0A6M9PPU6"/>
<dbReference type="RefSeq" id="WP_173959626.1">
    <property type="nucleotide sequence ID" value="NZ_CBCSCC010000003.1"/>
</dbReference>
<feature type="transmembrane region" description="Helical" evidence="1">
    <location>
        <begin position="12"/>
        <end position="33"/>
    </location>
</feature>
<reference evidence="2 3" key="1">
    <citation type="submission" date="2018-04" db="EMBL/GenBank/DDBJ databases">
        <title>Polynucleobacter sp. UK-Long2-W17 genome.</title>
        <authorList>
            <person name="Hahn M.W."/>
        </authorList>
    </citation>
    <scope>NUCLEOTIDE SEQUENCE [LARGE SCALE GENOMIC DNA]</scope>
    <source>
        <strain evidence="2 3">UK-Long2-W17</strain>
    </source>
</reference>
<evidence type="ECO:0000313" key="2">
    <source>
        <dbReference type="EMBL" id="QKM59856.1"/>
    </source>
</evidence>
<dbReference type="KEGG" id="pard:DN92_01690"/>
<dbReference type="EMBL" id="CP028940">
    <property type="protein sequence ID" value="QKM59856.1"/>
    <property type="molecule type" value="Genomic_DNA"/>
</dbReference>
<organism evidence="2 3">
    <name type="scientific">Polynucleobacter arcticus</name>
    <dbReference type="NCBI Taxonomy" id="1743165"/>
    <lineage>
        <taxon>Bacteria</taxon>
        <taxon>Pseudomonadati</taxon>
        <taxon>Pseudomonadota</taxon>
        <taxon>Betaproteobacteria</taxon>
        <taxon>Burkholderiales</taxon>
        <taxon>Burkholderiaceae</taxon>
        <taxon>Polynucleobacter</taxon>
    </lineage>
</organism>
<protein>
    <submittedName>
        <fullName evidence="2">Uncharacterized protein</fullName>
    </submittedName>
</protein>
<sequence>MQWIIDLTKLNYGPYFIQIFLFGVFAYVARHYFPLWVAEQIKLQTQKDHTQFSEALKWELKGREQAVKVAEYLALANTLKNSSSEEEYRKANQLSWELAMWLPKDIYKKMVQGVINRNADSNELATVIQVRKLLLGDSSGNLTAEDVAAHGPSIGRQ</sequence>
<evidence type="ECO:0000256" key="1">
    <source>
        <dbReference type="SAM" id="Phobius"/>
    </source>
</evidence>
<dbReference type="Proteomes" id="UP000501090">
    <property type="component" value="Chromosome"/>
</dbReference>
<evidence type="ECO:0000313" key="3">
    <source>
        <dbReference type="Proteomes" id="UP000501090"/>
    </source>
</evidence>
<proteinExistence type="predicted"/>